<dbReference type="OrthoDB" id="4135024at2"/>
<dbReference type="CDD" id="cd02972">
    <property type="entry name" value="DsbA_family"/>
    <property type="match status" value="1"/>
</dbReference>
<dbReference type="Proteomes" id="UP000265614">
    <property type="component" value="Unassembled WGS sequence"/>
</dbReference>
<keyword evidence="6" id="KW-0812">Transmembrane</keyword>
<evidence type="ECO:0000256" key="6">
    <source>
        <dbReference type="SAM" id="Phobius"/>
    </source>
</evidence>
<dbReference type="AlphaFoldDB" id="A0A3A3YSQ5"/>
<accession>A0A3A3YSQ5</accession>
<organism evidence="8 9">
    <name type="scientific">Vallicoccus soli</name>
    <dbReference type="NCBI Taxonomy" id="2339232"/>
    <lineage>
        <taxon>Bacteria</taxon>
        <taxon>Bacillati</taxon>
        <taxon>Actinomycetota</taxon>
        <taxon>Actinomycetes</taxon>
        <taxon>Motilibacterales</taxon>
        <taxon>Vallicoccaceae</taxon>
        <taxon>Vallicoccus</taxon>
    </lineage>
</organism>
<name>A0A3A3YSQ5_9ACTN</name>
<evidence type="ECO:0000256" key="5">
    <source>
        <dbReference type="ARBA" id="ARBA00023284"/>
    </source>
</evidence>
<evidence type="ECO:0000313" key="9">
    <source>
        <dbReference type="Proteomes" id="UP000265614"/>
    </source>
</evidence>
<gene>
    <name evidence="8" type="ORF">D5H78_15360</name>
</gene>
<dbReference type="RefSeq" id="WP_119951391.1">
    <property type="nucleotide sequence ID" value="NZ_QZEZ01000008.1"/>
</dbReference>
<evidence type="ECO:0000256" key="3">
    <source>
        <dbReference type="ARBA" id="ARBA00023002"/>
    </source>
</evidence>
<dbReference type="EMBL" id="QZEZ01000008">
    <property type="protein sequence ID" value="RJK93720.1"/>
    <property type="molecule type" value="Genomic_DNA"/>
</dbReference>
<comment type="similarity">
    <text evidence="1">Belongs to the thioredoxin family. DsbA subfamily.</text>
</comment>
<evidence type="ECO:0000256" key="2">
    <source>
        <dbReference type="ARBA" id="ARBA00022729"/>
    </source>
</evidence>
<evidence type="ECO:0000256" key="1">
    <source>
        <dbReference type="ARBA" id="ARBA00005791"/>
    </source>
</evidence>
<keyword evidence="3" id="KW-0560">Oxidoreductase</keyword>
<dbReference type="SUPFAM" id="SSF52833">
    <property type="entry name" value="Thioredoxin-like"/>
    <property type="match status" value="1"/>
</dbReference>
<dbReference type="PANTHER" id="PTHR13887:SF14">
    <property type="entry name" value="DISULFIDE BOND FORMATION PROTEIN D"/>
    <property type="match status" value="1"/>
</dbReference>
<keyword evidence="2" id="KW-0732">Signal</keyword>
<dbReference type="Pfam" id="PF13462">
    <property type="entry name" value="Thioredoxin_4"/>
    <property type="match status" value="1"/>
</dbReference>
<evidence type="ECO:0000256" key="4">
    <source>
        <dbReference type="ARBA" id="ARBA00023157"/>
    </source>
</evidence>
<evidence type="ECO:0000313" key="8">
    <source>
        <dbReference type="EMBL" id="RJK93720.1"/>
    </source>
</evidence>
<dbReference type="InterPro" id="IPR012336">
    <property type="entry name" value="Thioredoxin-like_fold"/>
</dbReference>
<dbReference type="InterPro" id="IPR036249">
    <property type="entry name" value="Thioredoxin-like_sf"/>
</dbReference>
<keyword evidence="5" id="KW-0676">Redox-active center</keyword>
<dbReference type="Gene3D" id="3.40.30.10">
    <property type="entry name" value="Glutaredoxin"/>
    <property type="match status" value="1"/>
</dbReference>
<dbReference type="GO" id="GO:0016491">
    <property type="term" value="F:oxidoreductase activity"/>
    <property type="evidence" value="ECO:0007669"/>
    <property type="project" value="UniProtKB-KW"/>
</dbReference>
<evidence type="ECO:0000259" key="7">
    <source>
        <dbReference type="Pfam" id="PF13462"/>
    </source>
</evidence>
<feature type="transmembrane region" description="Helical" evidence="6">
    <location>
        <begin position="33"/>
        <end position="55"/>
    </location>
</feature>
<dbReference type="PANTHER" id="PTHR13887">
    <property type="entry name" value="GLUTATHIONE S-TRANSFERASE KAPPA"/>
    <property type="match status" value="1"/>
</dbReference>
<keyword evidence="6" id="KW-0472">Membrane</keyword>
<reference evidence="8 9" key="1">
    <citation type="submission" date="2018-09" db="EMBL/GenBank/DDBJ databases">
        <title>YIM 75000 draft genome.</title>
        <authorList>
            <person name="Tang S."/>
            <person name="Feng Y."/>
        </authorList>
    </citation>
    <scope>NUCLEOTIDE SEQUENCE [LARGE SCALE GENOMIC DNA]</scope>
    <source>
        <strain evidence="8 9">YIM 75000</strain>
    </source>
</reference>
<sequence length="255" mass="26639">MTSQPTPSRKAARAELAARRRAEAEAARRRERLVRAGVVGLVLAAVVVAGVVLAVRDRNASEEAARQPVPAGATGVGGGIAVGPADAPVLDLWEDFQCPACAQLERTTGPTIEQLVDDGELRVVYHPLSFLDDNLGNDASRRSAAAAGCAADAGVFREYHDAVFAAQPAEEGVGYTDEQLLEAGRTAGLDGAAYDTFATCVDEGRYDGWVRQVADSQDEADVRGTPTLRLDGRTLEGPELTPEGLTAAVRAAAAS</sequence>
<protein>
    <recommendedName>
        <fullName evidence="7">Thioredoxin-like fold domain-containing protein</fullName>
    </recommendedName>
</protein>
<keyword evidence="6" id="KW-1133">Transmembrane helix</keyword>
<keyword evidence="4" id="KW-1015">Disulfide bond</keyword>
<feature type="domain" description="Thioredoxin-like fold" evidence="7">
    <location>
        <begin position="78"/>
        <end position="249"/>
    </location>
</feature>
<keyword evidence="9" id="KW-1185">Reference proteome</keyword>
<comment type="caution">
    <text evidence="8">The sequence shown here is derived from an EMBL/GenBank/DDBJ whole genome shotgun (WGS) entry which is preliminary data.</text>
</comment>
<proteinExistence type="inferred from homology"/>